<dbReference type="EMBL" id="FNFM01000005">
    <property type="protein sequence ID" value="SDK20719.1"/>
    <property type="molecule type" value="Genomic_DNA"/>
</dbReference>
<keyword evidence="9" id="KW-1185">Reference proteome</keyword>
<keyword evidence="1" id="KW-0001">2Fe-2S</keyword>
<dbReference type="GO" id="GO:0016705">
    <property type="term" value="F:oxidoreductase activity, acting on paired donors, with incorporation or reduction of molecular oxygen"/>
    <property type="evidence" value="ECO:0007669"/>
    <property type="project" value="UniProtKB-ARBA"/>
</dbReference>
<comment type="similarity">
    <text evidence="6">Belongs to the bacterial ring-hydroxylating dioxygenase ferredoxin component family.</text>
</comment>
<keyword evidence="3" id="KW-0408">Iron</keyword>
<comment type="cofactor">
    <cofactor evidence="5">
        <name>[2Fe-2S] cluster</name>
        <dbReference type="ChEBI" id="CHEBI:190135"/>
    </cofactor>
</comment>
<dbReference type="Gene3D" id="2.102.10.10">
    <property type="entry name" value="Rieske [2Fe-2S] iron-sulphur domain"/>
    <property type="match status" value="1"/>
</dbReference>
<dbReference type="GO" id="GO:0004497">
    <property type="term" value="F:monooxygenase activity"/>
    <property type="evidence" value="ECO:0007669"/>
    <property type="project" value="UniProtKB-ARBA"/>
</dbReference>
<dbReference type="GO" id="GO:0051213">
    <property type="term" value="F:dioxygenase activity"/>
    <property type="evidence" value="ECO:0007669"/>
    <property type="project" value="UniProtKB-KW"/>
</dbReference>
<gene>
    <name evidence="8" type="ORF">SAMN04487820_105236</name>
</gene>
<dbReference type="OrthoDB" id="9795104at2"/>
<dbReference type="PANTHER" id="PTHR21496:SF0">
    <property type="entry name" value="RIESKE DOMAIN-CONTAINING PROTEIN"/>
    <property type="match status" value="1"/>
</dbReference>
<evidence type="ECO:0000259" key="7">
    <source>
        <dbReference type="PROSITE" id="PS51296"/>
    </source>
</evidence>
<evidence type="ECO:0000256" key="4">
    <source>
        <dbReference type="ARBA" id="ARBA00023014"/>
    </source>
</evidence>
<protein>
    <submittedName>
        <fullName evidence="8">Ferredoxin subunit of nitrite reductase or a ring-hydroxylating dioxygenase</fullName>
    </submittedName>
</protein>
<evidence type="ECO:0000256" key="3">
    <source>
        <dbReference type="ARBA" id="ARBA00023004"/>
    </source>
</evidence>
<dbReference type="InterPro" id="IPR036922">
    <property type="entry name" value="Rieske_2Fe-2S_sf"/>
</dbReference>
<evidence type="ECO:0000313" key="9">
    <source>
        <dbReference type="Proteomes" id="UP000199213"/>
    </source>
</evidence>
<name>A0A1G9A010_ACTMZ</name>
<dbReference type="Proteomes" id="UP000199213">
    <property type="component" value="Unassembled WGS sequence"/>
</dbReference>
<feature type="domain" description="Rieske" evidence="7">
    <location>
        <begin position="187"/>
        <end position="286"/>
    </location>
</feature>
<dbReference type="RefSeq" id="WP_092627792.1">
    <property type="nucleotide sequence ID" value="NZ_FNFM01000005.1"/>
</dbReference>
<dbReference type="GO" id="GO:0046872">
    <property type="term" value="F:metal ion binding"/>
    <property type="evidence" value="ECO:0007669"/>
    <property type="project" value="UniProtKB-KW"/>
</dbReference>
<dbReference type="GO" id="GO:0051537">
    <property type="term" value="F:2 iron, 2 sulfur cluster binding"/>
    <property type="evidence" value="ECO:0007669"/>
    <property type="project" value="UniProtKB-KW"/>
</dbReference>
<dbReference type="CDD" id="cd03467">
    <property type="entry name" value="Rieske"/>
    <property type="match status" value="1"/>
</dbReference>
<dbReference type="PROSITE" id="PS51296">
    <property type="entry name" value="RIESKE"/>
    <property type="match status" value="1"/>
</dbReference>
<evidence type="ECO:0000256" key="1">
    <source>
        <dbReference type="ARBA" id="ARBA00022714"/>
    </source>
</evidence>
<sequence length="298" mass="31211">MRSLSAIDRIAEWTWLDKPAGMLRDAVSRTLRGRRLKDALHGVWLGHPVHPAVAQAPMGAFACAGVVDALPGRGVGERRVSQLLIKLGLLAGVPAAVAGAADFAQGHEEQQRTGLVHALANTAALTSYLLSLRWRATGREPAGIAAGWTGLGLTVAGGILGGHLSFHQATGVNHADAVPHIAPDEWTDLGEVADLPEGSPTRRMAGEVPVFVLRDRGELYVLADRCAHASGPLNQGSLAWPDGSPCVECPWHGSVFRVADGEVVHGPATAPQPTFHTRVVAGRLQALVRRIPGVPAGG</sequence>
<evidence type="ECO:0000313" key="8">
    <source>
        <dbReference type="EMBL" id="SDK20719.1"/>
    </source>
</evidence>
<keyword evidence="8" id="KW-0223">Dioxygenase</keyword>
<dbReference type="InterPro" id="IPR017941">
    <property type="entry name" value="Rieske_2Fe-2S"/>
</dbReference>
<reference evidence="9" key="1">
    <citation type="submission" date="2016-10" db="EMBL/GenBank/DDBJ databases">
        <authorList>
            <person name="Varghese N."/>
            <person name="Submissions S."/>
        </authorList>
    </citation>
    <scope>NUCLEOTIDE SEQUENCE [LARGE SCALE GENOMIC DNA]</scope>
    <source>
        <strain evidence="9">DSM 45460</strain>
    </source>
</reference>
<evidence type="ECO:0000256" key="2">
    <source>
        <dbReference type="ARBA" id="ARBA00022723"/>
    </source>
</evidence>
<organism evidence="8 9">
    <name type="scientific">Actinopolyspora mzabensis</name>
    <dbReference type="NCBI Taxonomy" id="995066"/>
    <lineage>
        <taxon>Bacteria</taxon>
        <taxon>Bacillati</taxon>
        <taxon>Actinomycetota</taxon>
        <taxon>Actinomycetes</taxon>
        <taxon>Actinopolysporales</taxon>
        <taxon>Actinopolysporaceae</taxon>
        <taxon>Actinopolyspora</taxon>
    </lineage>
</organism>
<dbReference type="SUPFAM" id="SSF50022">
    <property type="entry name" value="ISP domain"/>
    <property type="match status" value="1"/>
</dbReference>
<evidence type="ECO:0000256" key="5">
    <source>
        <dbReference type="ARBA" id="ARBA00034078"/>
    </source>
</evidence>
<dbReference type="PANTHER" id="PTHR21496">
    <property type="entry name" value="FERREDOXIN-RELATED"/>
    <property type="match status" value="1"/>
</dbReference>
<keyword evidence="4" id="KW-0411">Iron-sulfur</keyword>
<proteinExistence type="inferred from homology"/>
<dbReference type="Pfam" id="PF09990">
    <property type="entry name" value="DUF2231"/>
    <property type="match status" value="1"/>
</dbReference>
<keyword evidence="8" id="KW-0560">Oxidoreductase</keyword>
<keyword evidence="2" id="KW-0479">Metal-binding</keyword>
<dbReference type="Pfam" id="PF00355">
    <property type="entry name" value="Rieske"/>
    <property type="match status" value="1"/>
</dbReference>
<dbReference type="AlphaFoldDB" id="A0A1G9A010"/>
<evidence type="ECO:0000256" key="6">
    <source>
        <dbReference type="ARBA" id="ARBA00038001"/>
    </source>
</evidence>
<accession>A0A1G9A010</accession>
<dbReference type="InterPro" id="IPR019251">
    <property type="entry name" value="DUF2231_TM"/>
</dbReference>